<dbReference type="InterPro" id="IPR000210">
    <property type="entry name" value="BTB/POZ_dom"/>
</dbReference>
<feature type="domain" description="BTB" evidence="2">
    <location>
        <begin position="18"/>
        <end position="71"/>
    </location>
</feature>
<dbReference type="PANTHER" id="PTHR23231:SF17">
    <property type="entry name" value="BTB DOMAIN-CONTAINING PROTEIN"/>
    <property type="match status" value="1"/>
</dbReference>
<dbReference type="GO" id="GO:0007281">
    <property type="term" value="P:germ cell development"/>
    <property type="evidence" value="ECO:0007669"/>
    <property type="project" value="InterPro"/>
</dbReference>
<dbReference type="KEGG" id="apln:108734050"/>
<dbReference type="PANTHER" id="PTHR23231">
    <property type="entry name" value="GERM CELL-LESS PROTEIN"/>
    <property type="match status" value="1"/>
</dbReference>
<organism evidence="3 4">
    <name type="scientific">Agrilus planipennis</name>
    <name type="common">Emerald ash borer</name>
    <name type="synonym">Agrilus marcopoli</name>
    <dbReference type="NCBI Taxonomy" id="224129"/>
    <lineage>
        <taxon>Eukaryota</taxon>
        <taxon>Metazoa</taxon>
        <taxon>Ecdysozoa</taxon>
        <taxon>Arthropoda</taxon>
        <taxon>Hexapoda</taxon>
        <taxon>Insecta</taxon>
        <taxon>Pterygota</taxon>
        <taxon>Neoptera</taxon>
        <taxon>Endopterygota</taxon>
        <taxon>Coleoptera</taxon>
        <taxon>Polyphaga</taxon>
        <taxon>Elateriformia</taxon>
        <taxon>Buprestoidea</taxon>
        <taxon>Buprestidae</taxon>
        <taxon>Agrilinae</taxon>
        <taxon>Agrilus</taxon>
    </lineage>
</organism>
<dbReference type="InParanoid" id="A0A7F5RKJ0"/>
<dbReference type="CDD" id="cd18495">
    <property type="entry name" value="BACK_GCL"/>
    <property type="match status" value="1"/>
</dbReference>
<dbReference type="InterPro" id="IPR043380">
    <property type="entry name" value="Gcl-like"/>
</dbReference>
<dbReference type="InterPro" id="IPR011333">
    <property type="entry name" value="SKP1/BTB/POZ_sf"/>
</dbReference>
<evidence type="ECO:0000313" key="4">
    <source>
        <dbReference type="RefSeq" id="XP_025836534.1"/>
    </source>
</evidence>
<dbReference type="Proteomes" id="UP000192223">
    <property type="component" value="Unplaced"/>
</dbReference>
<dbReference type="AlphaFoldDB" id="A0A7F5RKJ0"/>
<dbReference type="GeneID" id="108734050"/>
<name>A0A7F5RKJ0_AGRPL</name>
<reference evidence="4" key="1">
    <citation type="submission" date="2025-08" db="UniProtKB">
        <authorList>
            <consortium name="RefSeq"/>
        </authorList>
    </citation>
    <scope>IDENTIFICATION</scope>
    <source>
        <tissue evidence="4">Entire body</tissue>
    </source>
</reference>
<dbReference type="OrthoDB" id="6359943at2759"/>
<dbReference type="FunCoup" id="A0A7F5RKJ0">
    <property type="interactions" value="1498"/>
</dbReference>
<sequence>MFGGSWLETTKSYITIDVVDPQITVESLQIVFGSLYNDEVILNPKDIVPVLAAATMFQLDGIIEKCTEVMMETINPKTVFTYYDAASQYGHKKLKEACIYWFLVNLMTYYYSGSLVTLRTIPVSLMISLVANPDLFVMQTEFSIYVMLKFWMYMHLHPDLNESPPVKEINTFYCSRKGETAFLLTKEGEKFKPAFRGLRLHNLISHYMDVEMIERDNIVPQHWLNPVVVDQWKTMLKINQNEDSGPSADLSADLFLNKSLRCGRILNERGRHMWRWTGFHYGIDLLMITDCTTLSIKRNHRPEFEQLLSQQNSRNISIRVTVVSLNEQRQVVYKQTSEMRNLTLTKSEEITLMTLDKDLRFPLIISTNVLFTTPNNQELQEQTIQTIG</sequence>
<dbReference type="Pfam" id="PF00651">
    <property type="entry name" value="BTB"/>
    <property type="match status" value="1"/>
</dbReference>
<gene>
    <name evidence="4" type="primary">LOC108734050</name>
</gene>
<dbReference type="Gene3D" id="3.30.710.10">
    <property type="entry name" value="Potassium Channel Kv1.1, Chain A"/>
    <property type="match status" value="1"/>
</dbReference>
<dbReference type="SUPFAM" id="SSF54695">
    <property type="entry name" value="POZ domain"/>
    <property type="match status" value="1"/>
</dbReference>
<keyword evidence="1" id="KW-0217">Developmental protein</keyword>
<evidence type="ECO:0000259" key="2">
    <source>
        <dbReference type="Pfam" id="PF00651"/>
    </source>
</evidence>
<proteinExistence type="predicted"/>
<protein>
    <submittedName>
        <fullName evidence="4">Protein germ cell-less</fullName>
    </submittedName>
</protein>
<evidence type="ECO:0000256" key="1">
    <source>
        <dbReference type="ARBA" id="ARBA00022473"/>
    </source>
</evidence>
<dbReference type="RefSeq" id="XP_025836534.1">
    <property type="nucleotide sequence ID" value="XM_025980749.1"/>
</dbReference>
<keyword evidence="3" id="KW-1185">Reference proteome</keyword>
<evidence type="ECO:0000313" key="3">
    <source>
        <dbReference type="Proteomes" id="UP000192223"/>
    </source>
</evidence>
<accession>A0A7F5RKJ0</accession>